<reference evidence="1" key="1">
    <citation type="submission" date="2021-02" db="EMBL/GenBank/DDBJ databases">
        <authorList>
            <person name="Nowell W R."/>
        </authorList>
    </citation>
    <scope>NUCLEOTIDE SEQUENCE</scope>
</reference>
<dbReference type="AlphaFoldDB" id="A0A816GQE5"/>
<dbReference type="PANTHER" id="PTHR46088">
    <property type="entry name" value="TUBULIN--TYROSINE LIGASE-LIKE PROTEIN 12"/>
    <property type="match status" value="1"/>
</dbReference>
<dbReference type="EMBL" id="CAJOBH010132100">
    <property type="protein sequence ID" value="CAF4762849.1"/>
    <property type="molecule type" value="Genomic_DNA"/>
</dbReference>
<dbReference type="PROSITE" id="PS51221">
    <property type="entry name" value="TTL"/>
    <property type="match status" value="1"/>
</dbReference>
<dbReference type="InterPro" id="IPR027749">
    <property type="entry name" value="TTLL12"/>
</dbReference>
<sequence>MNAIHIKLVTVNYVCRTQDELIRCSKLVSWTVDDLFDNIVYQQAESSQQYFNTGRASEKLPSSETYSMVDLTKLNRTINVFTDVELVRDNLIDKRFQLVEYLSDVDIIFTRKHLNDLTNLCENTQQFINQHPFENIINIKDLLAIICRRTSSSIDNETLQSYSLWLPTTFNLNYELPEFISYFHHREKSAIFS</sequence>
<organism evidence="1 4">
    <name type="scientific">Rotaria magnacalcarata</name>
    <dbReference type="NCBI Taxonomy" id="392030"/>
    <lineage>
        <taxon>Eukaryota</taxon>
        <taxon>Metazoa</taxon>
        <taxon>Spiralia</taxon>
        <taxon>Gnathifera</taxon>
        <taxon>Rotifera</taxon>
        <taxon>Eurotatoria</taxon>
        <taxon>Bdelloidea</taxon>
        <taxon>Philodinida</taxon>
        <taxon>Philodinidae</taxon>
        <taxon>Rotaria</taxon>
    </lineage>
</organism>
<dbReference type="Proteomes" id="UP000681967">
    <property type="component" value="Unassembled WGS sequence"/>
</dbReference>
<proteinExistence type="predicted"/>
<name>A0A816GQE5_9BILA</name>
<evidence type="ECO:0000313" key="1">
    <source>
        <dbReference type="EMBL" id="CAF1678229.1"/>
    </source>
</evidence>
<dbReference type="InterPro" id="IPR004344">
    <property type="entry name" value="TTL/TTLL_fam"/>
</dbReference>
<dbReference type="Proteomes" id="UP000681720">
    <property type="component" value="Unassembled WGS sequence"/>
</dbReference>
<evidence type="ECO:0000313" key="4">
    <source>
        <dbReference type="Proteomes" id="UP000663834"/>
    </source>
</evidence>
<comment type="caution">
    <text evidence="1">The sequence shown here is derived from an EMBL/GenBank/DDBJ whole genome shotgun (WGS) entry which is preliminary data.</text>
</comment>
<dbReference type="EMBL" id="CAJOBJ010061964">
    <property type="protein sequence ID" value="CAF4421522.1"/>
    <property type="molecule type" value="Genomic_DNA"/>
</dbReference>
<gene>
    <name evidence="3" type="ORF">BYL167_LOCUS46584</name>
    <name evidence="2" type="ORF">GIL414_LOCUS31120</name>
    <name evidence="1" type="ORF">KQP761_LOCUS35911</name>
</gene>
<dbReference type="Pfam" id="PF03133">
    <property type="entry name" value="TTL"/>
    <property type="match status" value="1"/>
</dbReference>
<evidence type="ECO:0000313" key="2">
    <source>
        <dbReference type="EMBL" id="CAF4421522.1"/>
    </source>
</evidence>
<dbReference type="GO" id="GO:0005737">
    <property type="term" value="C:cytoplasm"/>
    <property type="evidence" value="ECO:0007669"/>
    <property type="project" value="TreeGrafter"/>
</dbReference>
<dbReference type="EMBL" id="CAJNOW010020252">
    <property type="protein sequence ID" value="CAF1678229.1"/>
    <property type="molecule type" value="Genomic_DNA"/>
</dbReference>
<evidence type="ECO:0000313" key="3">
    <source>
        <dbReference type="EMBL" id="CAF4762849.1"/>
    </source>
</evidence>
<dbReference type="PANTHER" id="PTHR46088:SF1">
    <property type="entry name" value="TUBULIN--TYROSINE LIGASE-LIKE PROTEIN 12"/>
    <property type="match status" value="1"/>
</dbReference>
<protein>
    <submittedName>
        <fullName evidence="1">Uncharacterized protein</fullName>
    </submittedName>
</protein>
<dbReference type="Proteomes" id="UP000663834">
    <property type="component" value="Unassembled WGS sequence"/>
</dbReference>
<accession>A0A816GQE5</accession>
<dbReference type="OrthoDB" id="60477at2759"/>